<keyword evidence="2" id="KW-1185">Reference proteome</keyword>
<dbReference type="PANTHER" id="PTHR32305">
    <property type="match status" value="1"/>
</dbReference>
<dbReference type="NCBIfam" id="TIGR03696">
    <property type="entry name" value="Rhs_assc_core"/>
    <property type="match status" value="1"/>
</dbReference>
<comment type="caution">
    <text evidence="1">The sequence shown here is derived from an EMBL/GenBank/DDBJ whole genome shotgun (WGS) entry which is preliminary data.</text>
</comment>
<evidence type="ECO:0000313" key="2">
    <source>
        <dbReference type="Proteomes" id="UP001597201"/>
    </source>
</evidence>
<dbReference type="EMBL" id="JBHTMY010000003">
    <property type="protein sequence ID" value="MFD1315440.1"/>
    <property type="molecule type" value="Genomic_DNA"/>
</dbReference>
<gene>
    <name evidence="1" type="ORF">ACFQ39_07410</name>
</gene>
<proteinExistence type="predicted"/>
<reference evidence="2" key="1">
    <citation type="journal article" date="2019" name="Int. J. Syst. Evol. Microbiol.">
        <title>The Global Catalogue of Microorganisms (GCM) 10K type strain sequencing project: providing services to taxonomists for standard genome sequencing and annotation.</title>
        <authorList>
            <consortium name="The Broad Institute Genomics Platform"/>
            <consortium name="The Broad Institute Genome Sequencing Center for Infectious Disease"/>
            <person name="Wu L."/>
            <person name="Ma J."/>
        </authorList>
    </citation>
    <scope>NUCLEOTIDE SEQUENCE [LARGE SCALE GENOMIC DNA]</scope>
    <source>
        <strain evidence="2">CCUG 61485</strain>
    </source>
</reference>
<protein>
    <submittedName>
        <fullName evidence="1">RHS repeat domain-containing protein</fullName>
    </submittedName>
</protein>
<dbReference type="PANTHER" id="PTHR32305:SF15">
    <property type="entry name" value="PROTEIN RHSA-RELATED"/>
    <property type="match status" value="1"/>
</dbReference>
<dbReference type="InterPro" id="IPR050708">
    <property type="entry name" value="T6SS_VgrG/RHS"/>
</dbReference>
<dbReference type="RefSeq" id="WP_377177625.1">
    <property type="nucleotide sequence ID" value="NZ_JBHTMY010000003.1"/>
</dbReference>
<dbReference type="InterPro" id="IPR022385">
    <property type="entry name" value="Rhs_assc_core"/>
</dbReference>
<dbReference type="Gene3D" id="2.180.10.10">
    <property type="entry name" value="RHS repeat-associated core"/>
    <property type="match status" value="1"/>
</dbReference>
<name>A0ABW3Y209_9FLAO</name>
<sequence>MAVFSEGASLARGQISFTNINQNIDTIDLQIVEENNYYPFGLTHKGYNGGTNGNRHQKYMFGGKELQDEIVGSSSFEVYDFGARNYDPALGRWMNLDPLAEKMRRHSPYNYAFNNPIYFIDPDGMAPMEHDPEIKIKNKSGKTVTIQRRDVRVDKYTVVSSATGYAYARNGYEMVSRIKSNDPELNTWLGDVESSYTVYENENSGSIEISTQSEGTTAVAGVVSDKYSPHDLDLINALNETGESIENIADNSGVVAILAGTPIGIIATELASWQGIALQAYADYEQNKLGDTGKKLGFEIAAYGAGEIAEKQIEKRTGGLSSWFKGAYKGLENWLDNQIND</sequence>
<dbReference type="Proteomes" id="UP001597201">
    <property type="component" value="Unassembled WGS sequence"/>
</dbReference>
<evidence type="ECO:0000313" key="1">
    <source>
        <dbReference type="EMBL" id="MFD1315440.1"/>
    </source>
</evidence>
<organism evidence="1 2">
    <name type="scientific">Namhaeicola litoreus</name>
    <dbReference type="NCBI Taxonomy" id="1052145"/>
    <lineage>
        <taxon>Bacteria</taxon>
        <taxon>Pseudomonadati</taxon>
        <taxon>Bacteroidota</taxon>
        <taxon>Flavobacteriia</taxon>
        <taxon>Flavobacteriales</taxon>
        <taxon>Flavobacteriaceae</taxon>
        <taxon>Namhaeicola</taxon>
    </lineage>
</organism>
<accession>A0ABW3Y209</accession>